<keyword evidence="4 8" id="KW-0472">Membrane</keyword>
<evidence type="ECO:0000256" key="3">
    <source>
        <dbReference type="ARBA" id="ARBA00022692"/>
    </source>
</evidence>
<organism evidence="9 10">
    <name type="scientific">Pseudomonas sessilinigenes</name>
    <dbReference type="NCBI Taxonomy" id="658629"/>
    <lineage>
        <taxon>Bacteria</taxon>
        <taxon>Pseudomonadati</taxon>
        <taxon>Pseudomonadota</taxon>
        <taxon>Gammaproteobacteria</taxon>
        <taxon>Pseudomonadales</taxon>
        <taxon>Pseudomonadaceae</taxon>
        <taxon>Pseudomonas</taxon>
    </lineage>
</organism>
<sequence length="489" mass="53822">MQSTANSTVNPMRLFKRPHRLALFFSFISTALLLCSCATKHVEQLSADPKVPAQWEAPMPDSRRATELKNWWKSQNEPELVTLIEAANEVSPNIASALARIERAKASQVQDLSSLLPELTATMSRNKSYSPLANGAYTQTQTGVQVSWALDLAKLNGSQLSSGQAGLESADAQWHNARILVAAEVADLYYASRICQRQSELYNRDAESYERSVQMMLRSLQAGMAADGELAAERYNAAQVMGQLQKQQATCELQIKGLVALTGQSEPSLRQLLQPAWQRPLSLASFSVSAIPAQALSQRPDVYVAELDVIQAQARVMQAQANRLPRLSLEGFVGRSSIDAGDVSVRNATSWTFGPLALNLPIFDAGRRAADQRAAEEDLNASISAYHARVRLAVREIEEALVQLDSADQRLCYSRVAAEQAAIRLQSSERLLQEGMLSPFELEELRRKARAAEQDSLALDLEGRRAWTTLYRAVGGGFDRSSMNTESKP</sequence>
<evidence type="ECO:0000313" key="10">
    <source>
        <dbReference type="Proteomes" id="UP000693952"/>
    </source>
</evidence>
<dbReference type="EMBL" id="CP077074">
    <property type="protein sequence ID" value="QXH39383.1"/>
    <property type="molecule type" value="Genomic_DNA"/>
</dbReference>
<keyword evidence="7 8" id="KW-0449">Lipoprotein</keyword>
<evidence type="ECO:0000256" key="5">
    <source>
        <dbReference type="ARBA" id="ARBA00023139"/>
    </source>
</evidence>
<dbReference type="SUPFAM" id="SSF56954">
    <property type="entry name" value="Outer membrane efflux proteins (OEP)"/>
    <property type="match status" value="1"/>
</dbReference>
<dbReference type="RefSeq" id="WP_124347631.1">
    <property type="nucleotide sequence ID" value="NZ_CP027706.1"/>
</dbReference>
<keyword evidence="10" id="KW-1185">Reference proteome</keyword>
<keyword evidence="3 8" id="KW-0812">Transmembrane</keyword>
<evidence type="ECO:0000256" key="7">
    <source>
        <dbReference type="ARBA" id="ARBA00023288"/>
    </source>
</evidence>
<reference evidence="9" key="1">
    <citation type="submission" date="2021-06" db="EMBL/GenBank/DDBJ databases">
        <title>Updating the genus Pseudomonas: Description of 43 new species and partition of the Pseudomonas putida group.</title>
        <authorList>
            <person name="Girard L."/>
            <person name="Lood C."/>
            <person name="Vandamme P."/>
            <person name="Rokni-Zadeh H."/>
            <person name="van Noort V."/>
            <person name="Hofte M."/>
            <person name="Lavigne R."/>
            <person name="De Mot R."/>
        </authorList>
    </citation>
    <scope>NUCLEOTIDE SEQUENCE</scope>
    <source>
        <strain evidence="9">CMR12a</strain>
    </source>
</reference>
<dbReference type="Pfam" id="PF02321">
    <property type="entry name" value="OEP"/>
    <property type="match status" value="2"/>
</dbReference>
<accession>A0ABX8MKX9</accession>
<evidence type="ECO:0000313" key="9">
    <source>
        <dbReference type="EMBL" id="QXH39383.1"/>
    </source>
</evidence>
<comment type="subcellular location">
    <subcellularLocation>
        <location evidence="8">Cell outer membrane</location>
        <topology evidence="8">Lipid-anchor</topology>
    </subcellularLocation>
</comment>
<evidence type="ECO:0000256" key="8">
    <source>
        <dbReference type="RuleBase" id="RU362097"/>
    </source>
</evidence>
<dbReference type="PANTHER" id="PTHR30203">
    <property type="entry name" value="OUTER MEMBRANE CATION EFFLUX PROTEIN"/>
    <property type="match status" value="1"/>
</dbReference>
<evidence type="ECO:0000256" key="1">
    <source>
        <dbReference type="ARBA" id="ARBA00007613"/>
    </source>
</evidence>
<keyword evidence="6" id="KW-0998">Cell outer membrane</keyword>
<dbReference type="InterPro" id="IPR010131">
    <property type="entry name" value="MdtP/NodT-like"/>
</dbReference>
<dbReference type="Gene3D" id="1.20.1600.10">
    <property type="entry name" value="Outer membrane efflux proteins (OEP)"/>
    <property type="match status" value="1"/>
</dbReference>
<evidence type="ECO:0000256" key="6">
    <source>
        <dbReference type="ARBA" id="ARBA00023237"/>
    </source>
</evidence>
<name>A0ABX8MKX9_9PSED</name>
<keyword evidence="5 8" id="KW-0564">Palmitate</keyword>
<evidence type="ECO:0000256" key="2">
    <source>
        <dbReference type="ARBA" id="ARBA00022452"/>
    </source>
</evidence>
<evidence type="ECO:0000256" key="4">
    <source>
        <dbReference type="ARBA" id="ARBA00023136"/>
    </source>
</evidence>
<protein>
    <submittedName>
        <fullName evidence="9">Efflux transporter outer membrane subunit</fullName>
    </submittedName>
</protein>
<comment type="similarity">
    <text evidence="1 8">Belongs to the outer membrane factor (OMF) (TC 1.B.17) family.</text>
</comment>
<dbReference type="Proteomes" id="UP000693952">
    <property type="component" value="Chromosome"/>
</dbReference>
<gene>
    <name evidence="9" type="ORF">KSS89_24620</name>
</gene>
<dbReference type="InterPro" id="IPR003423">
    <property type="entry name" value="OMP_efflux"/>
</dbReference>
<proteinExistence type="inferred from homology"/>
<keyword evidence="2 8" id="KW-1134">Transmembrane beta strand</keyword>
<dbReference type="Gene3D" id="2.20.200.10">
    <property type="entry name" value="Outer membrane efflux proteins (OEP)"/>
    <property type="match status" value="1"/>
</dbReference>
<dbReference type="NCBIfam" id="TIGR01845">
    <property type="entry name" value="outer_NodT"/>
    <property type="match status" value="1"/>
</dbReference>